<dbReference type="EMBL" id="HG806960">
    <property type="protein sequence ID" value="CDW60230.1"/>
    <property type="molecule type" value="Genomic_DNA"/>
</dbReference>
<organism evidence="2 3">
    <name type="scientific">Trichuris trichiura</name>
    <name type="common">Whipworm</name>
    <name type="synonym">Trichocephalus trichiurus</name>
    <dbReference type="NCBI Taxonomy" id="36087"/>
    <lineage>
        <taxon>Eukaryota</taxon>
        <taxon>Metazoa</taxon>
        <taxon>Ecdysozoa</taxon>
        <taxon>Nematoda</taxon>
        <taxon>Enoplea</taxon>
        <taxon>Dorylaimia</taxon>
        <taxon>Trichinellida</taxon>
        <taxon>Trichuridae</taxon>
        <taxon>Trichuris</taxon>
    </lineage>
</organism>
<proteinExistence type="predicted"/>
<feature type="compositionally biased region" description="Basic and acidic residues" evidence="1">
    <location>
        <begin position="99"/>
        <end position="127"/>
    </location>
</feature>
<name>A0A077ZNI3_TRITR</name>
<feature type="region of interest" description="Disordered" evidence="1">
    <location>
        <begin position="79"/>
        <end position="177"/>
    </location>
</feature>
<protein>
    <submittedName>
        <fullName evidence="2">Uncharacterized protein</fullName>
    </submittedName>
</protein>
<dbReference type="Proteomes" id="UP000030665">
    <property type="component" value="Unassembled WGS sequence"/>
</dbReference>
<evidence type="ECO:0000256" key="1">
    <source>
        <dbReference type="SAM" id="MobiDB-lite"/>
    </source>
</evidence>
<reference evidence="2" key="1">
    <citation type="submission" date="2014-01" db="EMBL/GenBank/DDBJ databases">
        <authorList>
            <person name="Aslett M."/>
        </authorList>
    </citation>
    <scope>NUCLEOTIDE SEQUENCE</scope>
</reference>
<gene>
    <name evidence="2" type="ORF">TTRE_0000859401</name>
</gene>
<reference evidence="2" key="2">
    <citation type="submission" date="2014-03" db="EMBL/GenBank/DDBJ databases">
        <title>The whipworm genome and dual-species transcriptomics of an intimate host-pathogen interaction.</title>
        <authorList>
            <person name="Foth B.J."/>
            <person name="Tsai I.J."/>
            <person name="Reid A.J."/>
            <person name="Bancroft A.J."/>
            <person name="Nichol S."/>
            <person name="Tracey A."/>
            <person name="Holroyd N."/>
            <person name="Cotton J.A."/>
            <person name="Stanley E.J."/>
            <person name="Zarowiecki M."/>
            <person name="Liu J.Z."/>
            <person name="Huckvale T."/>
            <person name="Cooper P.J."/>
            <person name="Grencis R.K."/>
            <person name="Berriman M."/>
        </authorList>
    </citation>
    <scope>NUCLEOTIDE SEQUENCE [LARGE SCALE GENOMIC DNA]</scope>
</reference>
<dbReference type="AlphaFoldDB" id="A0A077ZNI3"/>
<accession>A0A077ZNI3</accession>
<sequence length="177" mass="20138">MPMLFSPDVVNPQSHTLLIYPAVLMKADKGASFGLYFVLNMTTAFSFIPLARHDSTTVNFTWRILHASNDEKLHSRVQVGSRRDGKRKQQCTGGQEVSHCLEDGDRLEETGRSPEEDVVETMRETPRHPLLVRTGEQFGRPFHETKTKIAQKMHAGLEDKLDDTENDRLPDSHKDHT</sequence>
<evidence type="ECO:0000313" key="3">
    <source>
        <dbReference type="Proteomes" id="UP000030665"/>
    </source>
</evidence>
<keyword evidence="3" id="KW-1185">Reference proteome</keyword>
<feature type="compositionally biased region" description="Basic and acidic residues" evidence="1">
    <location>
        <begin position="166"/>
        <end position="177"/>
    </location>
</feature>
<evidence type="ECO:0000313" key="2">
    <source>
        <dbReference type="EMBL" id="CDW60230.1"/>
    </source>
</evidence>